<feature type="domain" description="DUF4283" evidence="1">
    <location>
        <begin position="3"/>
        <end position="81"/>
    </location>
</feature>
<dbReference type="PANTHER" id="PTHR31286">
    <property type="entry name" value="GLYCINE-RICH CELL WALL STRUCTURAL PROTEIN 1.8-LIKE"/>
    <property type="match status" value="1"/>
</dbReference>
<proteinExistence type="predicted"/>
<dbReference type="EMBL" id="JARKNE010000009">
    <property type="protein sequence ID" value="KAK5802291.1"/>
    <property type="molecule type" value="Genomic_DNA"/>
</dbReference>
<dbReference type="InterPro" id="IPR025558">
    <property type="entry name" value="DUF4283"/>
</dbReference>
<dbReference type="InterPro" id="IPR040256">
    <property type="entry name" value="At4g02000-like"/>
</dbReference>
<evidence type="ECO:0000313" key="3">
    <source>
        <dbReference type="Proteomes" id="UP001358586"/>
    </source>
</evidence>
<protein>
    <recommendedName>
        <fullName evidence="1">DUF4283 domain-containing protein</fullName>
    </recommendedName>
</protein>
<evidence type="ECO:0000313" key="2">
    <source>
        <dbReference type="EMBL" id="KAK5802291.1"/>
    </source>
</evidence>
<evidence type="ECO:0000259" key="1">
    <source>
        <dbReference type="Pfam" id="PF14111"/>
    </source>
</evidence>
<organism evidence="2 3">
    <name type="scientific">Gossypium arboreum</name>
    <name type="common">Tree cotton</name>
    <name type="synonym">Gossypium nanking</name>
    <dbReference type="NCBI Taxonomy" id="29729"/>
    <lineage>
        <taxon>Eukaryota</taxon>
        <taxon>Viridiplantae</taxon>
        <taxon>Streptophyta</taxon>
        <taxon>Embryophyta</taxon>
        <taxon>Tracheophyta</taxon>
        <taxon>Spermatophyta</taxon>
        <taxon>Magnoliopsida</taxon>
        <taxon>eudicotyledons</taxon>
        <taxon>Gunneridae</taxon>
        <taxon>Pentapetalae</taxon>
        <taxon>rosids</taxon>
        <taxon>malvids</taxon>
        <taxon>Malvales</taxon>
        <taxon>Malvaceae</taxon>
        <taxon>Malvoideae</taxon>
        <taxon>Gossypium</taxon>
    </lineage>
</organism>
<reference evidence="2 3" key="1">
    <citation type="submission" date="2023-03" db="EMBL/GenBank/DDBJ databases">
        <title>WGS of Gossypium arboreum.</title>
        <authorList>
            <person name="Yu D."/>
        </authorList>
    </citation>
    <scope>NUCLEOTIDE SEQUENCE [LARGE SCALE GENOMIC DNA]</scope>
    <source>
        <tissue evidence="2">Leaf</tissue>
    </source>
</reference>
<comment type="caution">
    <text evidence="2">The sequence shown here is derived from an EMBL/GenBank/DDBJ whole genome shotgun (WGS) entry which is preliminary data.</text>
</comment>
<accession>A0ABR0NLR6</accession>
<gene>
    <name evidence="2" type="ORF">PVK06_029876</name>
</gene>
<dbReference type="Pfam" id="PF14111">
    <property type="entry name" value="DUF4283"/>
    <property type="match status" value="1"/>
</dbReference>
<dbReference type="PANTHER" id="PTHR31286:SF173">
    <property type="entry name" value="DUF4283 DOMAIN-CONTAINING PROTEIN"/>
    <property type="match status" value="1"/>
</dbReference>
<dbReference type="Proteomes" id="UP001358586">
    <property type="component" value="Chromosome 9"/>
</dbReference>
<keyword evidence="3" id="KW-1185">Reference proteome</keyword>
<sequence>MENIVVVKLLGRNIGYSILHSKIYSIWKPSSQFKLIDIENGYFLAKFQNKLDCEKILSESPYFIFGEYLTVQTWTMSFNPSHQFPSIFISWIKLLGLPGYLYKWKFLLAIRGLIGRVAKLDMNTNNKVRRRFACMLVYVNLDKRLVSQVLINGKIQKIEYVFLPKVCFHYRHYRHLKEVFLKNSTMSNMVKETMPSKFAKMVIVATREEHQLFGPWMLVERKSLRKSRGLLKKGTGFSAKKH</sequence>
<name>A0ABR0NLR6_GOSAR</name>